<dbReference type="Proteomes" id="UP000825890">
    <property type="component" value="Unassembled WGS sequence"/>
</dbReference>
<evidence type="ECO:0008006" key="9">
    <source>
        <dbReference type="Google" id="ProtNLM"/>
    </source>
</evidence>
<evidence type="ECO:0000313" key="7">
    <source>
        <dbReference type="EMBL" id="GIZ42926.1"/>
    </source>
</evidence>
<feature type="transmembrane region" description="Helical" evidence="6">
    <location>
        <begin position="397"/>
        <end position="416"/>
    </location>
</feature>
<dbReference type="RefSeq" id="XP_044657413.1">
    <property type="nucleotide sequence ID" value="XM_044801478.1"/>
</dbReference>
<dbReference type="NCBIfam" id="TIGR00797">
    <property type="entry name" value="matE"/>
    <property type="match status" value="1"/>
</dbReference>
<evidence type="ECO:0000256" key="2">
    <source>
        <dbReference type="ARBA" id="ARBA00010199"/>
    </source>
</evidence>
<gene>
    <name evidence="7" type="ORF">CKM354_000617300</name>
</gene>
<feature type="transmembrane region" description="Helical" evidence="6">
    <location>
        <begin position="65"/>
        <end position="91"/>
    </location>
</feature>
<dbReference type="PANTHER" id="PTHR11206">
    <property type="entry name" value="MULTIDRUG RESISTANCE PROTEIN"/>
    <property type="match status" value="1"/>
</dbReference>
<dbReference type="Pfam" id="PF01554">
    <property type="entry name" value="MatE"/>
    <property type="match status" value="2"/>
</dbReference>
<evidence type="ECO:0000256" key="1">
    <source>
        <dbReference type="ARBA" id="ARBA00004141"/>
    </source>
</evidence>
<evidence type="ECO:0000313" key="8">
    <source>
        <dbReference type="Proteomes" id="UP000825890"/>
    </source>
</evidence>
<organism evidence="7 8">
    <name type="scientific">Cercospora kikuchii</name>
    <dbReference type="NCBI Taxonomy" id="84275"/>
    <lineage>
        <taxon>Eukaryota</taxon>
        <taxon>Fungi</taxon>
        <taxon>Dikarya</taxon>
        <taxon>Ascomycota</taxon>
        <taxon>Pezizomycotina</taxon>
        <taxon>Dothideomycetes</taxon>
        <taxon>Dothideomycetidae</taxon>
        <taxon>Mycosphaerellales</taxon>
        <taxon>Mycosphaerellaceae</taxon>
        <taxon>Cercospora</taxon>
    </lineage>
</organism>
<evidence type="ECO:0000256" key="3">
    <source>
        <dbReference type="ARBA" id="ARBA00022692"/>
    </source>
</evidence>
<keyword evidence="8" id="KW-1185">Reference proteome</keyword>
<dbReference type="EMBL" id="BOLY01000003">
    <property type="protein sequence ID" value="GIZ42926.1"/>
    <property type="molecule type" value="Genomic_DNA"/>
</dbReference>
<comment type="caution">
    <text evidence="7">The sequence shown here is derived from an EMBL/GenBank/DDBJ whole genome shotgun (WGS) entry which is preliminary data.</text>
</comment>
<reference evidence="7 8" key="1">
    <citation type="submission" date="2021-01" db="EMBL/GenBank/DDBJ databases">
        <title>Cercospora kikuchii MAFF 305040 whole genome shotgun sequence.</title>
        <authorList>
            <person name="Kashiwa T."/>
            <person name="Suzuki T."/>
        </authorList>
    </citation>
    <scope>NUCLEOTIDE SEQUENCE [LARGE SCALE GENOMIC DNA]</scope>
    <source>
        <strain evidence="7 8">MAFF 305040</strain>
    </source>
</reference>
<keyword evidence="3 6" id="KW-0812">Transmembrane</keyword>
<protein>
    <recommendedName>
        <fullName evidence="9">MATE efflux family protein</fullName>
    </recommendedName>
</protein>
<feature type="transmembrane region" description="Helical" evidence="6">
    <location>
        <begin position="360"/>
        <end position="385"/>
    </location>
</feature>
<dbReference type="GeneID" id="68291748"/>
<dbReference type="GO" id="GO:1990961">
    <property type="term" value="P:xenobiotic detoxification by transmembrane export across the plasma membrane"/>
    <property type="evidence" value="ECO:0007669"/>
    <property type="project" value="InterPro"/>
</dbReference>
<dbReference type="OrthoDB" id="2126698at2759"/>
<dbReference type="InterPro" id="IPR045069">
    <property type="entry name" value="MATE_euk"/>
</dbReference>
<dbReference type="GO" id="GO:0042910">
    <property type="term" value="F:xenobiotic transmembrane transporter activity"/>
    <property type="evidence" value="ECO:0007669"/>
    <property type="project" value="InterPro"/>
</dbReference>
<dbReference type="AlphaFoldDB" id="A0A9P3CHM8"/>
<proteinExistence type="inferred from homology"/>
<keyword evidence="5 6" id="KW-0472">Membrane</keyword>
<evidence type="ECO:0000256" key="4">
    <source>
        <dbReference type="ARBA" id="ARBA00022989"/>
    </source>
</evidence>
<evidence type="ECO:0000256" key="6">
    <source>
        <dbReference type="SAM" id="Phobius"/>
    </source>
</evidence>
<feature type="transmembrane region" description="Helical" evidence="6">
    <location>
        <begin position="103"/>
        <end position="127"/>
    </location>
</feature>
<dbReference type="GO" id="GO:0016020">
    <property type="term" value="C:membrane"/>
    <property type="evidence" value="ECO:0007669"/>
    <property type="project" value="UniProtKB-SubCell"/>
</dbReference>
<sequence length="453" mass="47820">MHDSQDVPIAIDDGDSLCSATASETTALLAPANSAGKASIAEAECFGLPNKAESVWLSMLHEVRVIAMASAPVIGSYILQMSFQTLSILIVSTTFPQHLSTAAFSYGFATATGWLVALGGSTALDTLASSSFTGSTDKHALGVLLQRALFVLTLLYVPVAILWYFSSTVFIYLGQDLQLSRDSCLFLRWLIPGGLGYIYFETTKKYLQAQGITRAGPCVLLITAPISAILNYLLVKTAGLGVLAAPVATGIGFWLSFIGLLLWIKLVEGSEAWAGWDRRSFHNLGTFVRLALLGILHVGTEWWAFEIVTIIAGQLGEVDLAAQSAIMTLDAAIASLPLGIGIAASARVGNMLGLRNTKRAAMAAHAAAILSMLVGALIGILLLMFNEQIARTFSPEAEIILLIRLVLPVIALYQVADGLNASCGGALRGMGCQHVGAAVNIVIYYCLALPGGA</sequence>
<feature type="transmembrane region" description="Helical" evidence="6">
    <location>
        <begin position="325"/>
        <end position="348"/>
    </location>
</feature>
<comment type="subcellular location">
    <subcellularLocation>
        <location evidence="1">Membrane</location>
        <topology evidence="1">Multi-pass membrane protein</topology>
    </subcellularLocation>
</comment>
<dbReference type="InterPro" id="IPR002528">
    <property type="entry name" value="MATE_fam"/>
</dbReference>
<name>A0A9P3CHM8_9PEZI</name>
<accession>A0A9P3CHM8</accession>
<feature type="transmembrane region" description="Helical" evidence="6">
    <location>
        <begin position="212"/>
        <end position="234"/>
    </location>
</feature>
<comment type="similarity">
    <text evidence="2">Belongs to the multi antimicrobial extrusion (MATE) (TC 2.A.66.1) family.</text>
</comment>
<dbReference type="CDD" id="cd13132">
    <property type="entry name" value="MATE_eukaryotic"/>
    <property type="match status" value="1"/>
</dbReference>
<keyword evidence="4 6" id="KW-1133">Transmembrane helix</keyword>
<dbReference type="GO" id="GO:0015297">
    <property type="term" value="F:antiporter activity"/>
    <property type="evidence" value="ECO:0007669"/>
    <property type="project" value="InterPro"/>
</dbReference>
<feature type="transmembrane region" description="Helical" evidence="6">
    <location>
        <begin position="148"/>
        <end position="173"/>
    </location>
</feature>
<evidence type="ECO:0000256" key="5">
    <source>
        <dbReference type="ARBA" id="ARBA00023136"/>
    </source>
</evidence>
<feature type="transmembrane region" description="Helical" evidence="6">
    <location>
        <begin position="240"/>
        <end position="264"/>
    </location>
</feature>
<feature type="transmembrane region" description="Helical" evidence="6">
    <location>
        <begin position="185"/>
        <end position="200"/>
    </location>
</feature>